<dbReference type="InterPro" id="IPR019150">
    <property type="entry name" value="Vesicle_transport_protein_Use1"/>
</dbReference>
<dbReference type="EMBL" id="KZ345608">
    <property type="protein sequence ID" value="PIO72739.1"/>
    <property type="molecule type" value="Genomic_DNA"/>
</dbReference>
<evidence type="ECO:0000256" key="4">
    <source>
        <dbReference type="ARBA" id="ARBA00022448"/>
    </source>
</evidence>
<dbReference type="AlphaFoldDB" id="A0A2G9UR29"/>
<comment type="similarity">
    <text evidence="2">Belongs to the USE1 family.</text>
</comment>
<evidence type="ECO:0000256" key="3">
    <source>
        <dbReference type="ARBA" id="ARBA00015843"/>
    </source>
</evidence>
<evidence type="ECO:0000256" key="5">
    <source>
        <dbReference type="ARBA" id="ARBA00022692"/>
    </source>
</evidence>
<dbReference type="GO" id="GO:0016192">
    <property type="term" value="P:vesicle-mediated transport"/>
    <property type="evidence" value="ECO:0007669"/>
    <property type="project" value="UniProtKB-KW"/>
</dbReference>
<comment type="subcellular location">
    <subcellularLocation>
        <location evidence="1">Endoplasmic reticulum membrane</location>
        <topology evidence="1">Single-pass type IV membrane protein</topology>
    </subcellularLocation>
</comment>
<evidence type="ECO:0000256" key="7">
    <source>
        <dbReference type="ARBA" id="ARBA00022892"/>
    </source>
</evidence>
<keyword evidence="8" id="KW-0653">Protein transport</keyword>
<evidence type="ECO:0000256" key="2">
    <source>
        <dbReference type="ARBA" id="ARBA00007891"/>
    </source>
</evidence>
<gene>
    <name evidence="13" type="ORF">TELCIR_05324</name>
</gene>
<keyword evidence="7" id="KW-0931">ER-Golgi transport</keyword>
<keyword evidence="5 12" id="KW-0812">Transmembrane</keyword>
<proteinExistence type="inferred from homology"/>
<keyword evidence="9 12" id="KW-1133">Transmembrane helix</keyword>
<evidence type="ECO:0000313" key="13">
    <source>
        <dbReference type="EMBL" id="PIO72739.1"/>
    </source>
</evidence>
<dbReference type="GO" id="GO:0005789">
    <property type="term" value="C:endoplasmic reticulum membrane"/>
    <property type="evidence" value="ECO:0007669"/>
    <property type="project" value="UniProtKB-SubCell"/>
</dbReference>
<reference evidence="13 14" key="1">
    <citation type="submission" date="2015-09" db="EMBL/GenBank/DDBJ databases">
        <title>Draft genome of the parasitic nematode Teladorsagia circumcincta isolate WARC Sus (inbred).</title>
        <authorList>
            <person name="Mitreva M."/>
        </authorList>
    </citation>
    <scope>NUCLEOTIDE SEQUENCE [LARGE SCALE GENOMIC DNA]</scope>
    <source>
        <strain evidence="13 14">S</strain>
    </source>
</reference>
<accession>A0A2G9UR29</accession>
<evidence type="ECO:0000256" key="9">
    <source>
        <dbReference type="ARBA" id="ARBA00022989"/>
    </source>
</evidence>
<evidence type="ECO:0000256" key="1">
    <source>
        <dbReference type="ARBA" id="ARBA00004163"/>
    </source>
</evidence>
<name>A0A2G9UR29_TELCI</name>
<evidence type="ECO:0000256" key="8">
    <source>
        <dbReference type="ARBA" id="ARBA00022927"/>
    </source>
</evidence>
<keyword evidence="4" id="KW-0813">Transport</keyword>
<evidence type="ECO:0000256" key="12">
    <source>
        <dbReference type="SAM" id="Phobius"/>
    </source>
</evidence>
<evidence type="ECO:0000256" key="6">
    <source>
        <dbReference type="ARBA" id="ARBA00022824"/>
    </source>
</evidence>
<keyword evidence="10 12" id="KW-0472">Membrane</keyword>
<dbReference type="OrthoDB" id="4506189at2759"/>
<keyword evidence="14" id="KW-1185">Reference proteome</keyword>
<feature type="transmembrane region" description="Helical" evidence="12">
    <location>
        <begin position="91"/>
        <end position="113"/>
    </location>
</feature>
<evidence type="ECO:0000256" key="10">
    <source>
        <dbReference type="ARBA" id="ARBA00023136"/>
    </source>
</evidence>
<keyword evidence="6" id="KW-0256">Endoplasmic reticulum</keyword>
<dbReference type="Pfam" id="PF09753">
    <property type="entry name" value="Use1"/>
    <property type="match status" value="1"/>
</dbReference>
<organism evidence="13 14">
    <name type="scientific">Teladorsagia circumcincta</name>
    <name type="common">Brown stomach worm</name>
    <name type="synonym">Ostertagia circumcincta</name>
    <dbReference type="NCBI Taxonomy" id="45464"/>
    <lineage>
        <taxon>Eukaryota</taxon>
        <taxon>Metazoa</taxon>
        <taxon>Ecdysozoa</taxon>
        <taxon>Nematoda</taxon>
        <taxon>Chromadorea</taxon>
        <taxon>Rhabditida</taxon>
        <taxon>Rhabditina</taxon>
        <taxon>Rhabditomorpha</taxon>
        <taxon>Strongyloidea</taxon>
        <taxon>Trichostrongylidae</taxon>
        <taxon>Teladorsagia</taxon>
    </lineage>
</organism>
<protein>
    <recommendedName>
        <fullName evidence="3">Vesicle transport protein USE1</fullName>
    </recommendedName>
    <alternativeName>
        <fullName evidence="11">USE1-like protein</fullName>
    </alternativeName>
</protein>
<evidence type="ECO:0000313" key="14">
    <source>
        <dbReference type="Proteomes" id="UP000230423"/>
    </source>
</evidence>
<sequence>MQTMASTRAKCHGDEEAIDADVLISLQKINGALLKALSTTNSVCSGIASAAGGGNQRLSSMHAQVDANTARLSAEGVRLAHHAYKCGFDCALVFVALFIFWSFICMVVVMKIFPKRHVS</sequence>
<dbReference type="GO" id="GO:0015031">
    <property type="term" value="P:protein transport"/>
    <property type="evidence" value="ECO:0007669"/>
    <property type="project" value="UniProtKB-KW"/>
</dbReference>
<evidence type="ECO:0000256" key="11">
    <source>
        <dbReference type="ARBA" id="ARBA00032711"/>
    </source>
</evidence>
<dbReference type="Proteomes" id="UP000230423">
    <property type="component" value="Unassembled WGS sequence"/>
</dbReference>